<feature type="region of interest" description="Disordered" evidence="1">
    <location>
        <begin position="1"/>
        <end position="23"/>
    </location>
</feature>
<dbReference type="EMBL" id="LXQA010183804">
    <property type="protein sequence ID" value="MCI30990.1"/>
    <property type="molecule type" value="Genomic_DNA"/>
</dbReference>
<feature type="region of interest" description="Disordered" evidence="1">
    <location>
        <begin position="110"/>
        <end position="142"/>
    </location>
</feature>
<accession>A0A392R5B9</accession>
<reference evidence="2 3" key="1">
    <citation type="journal article" date="2018" name="Front. Plant Sci.">
        <title>Red Clover (Trifolium pratense) and Zigzag Clover (T. medium) - A Picture of Genomic Similarities and Differences.</title>
        <authorList>
            <person name="Dluhosova J."/>
            <person name="Istvanek J."/>
            <person name="Nedelnik J."/>
            <person name="Repkova J."/>
        </authorList>
    </citation>
    <scope>NUCLEOTIDE SEQUENCE [LARGE SCALE GENOMIC DNA]</scope>
    <source>
        <strain evidence="3">cv. 10/8</strain>
        <tissue evidence="2">Leaf</tissue>
    </source>
</reference>
<dbReference type="Proteomes" id="UP000265520">
    <property type="component" value="Unassembled WGS sequence"/>
</dbReference>
<feature type="compositionally biased region" description="Basic and acidic residues" evidence="1">
    <location>
        <begin position="118"/>
        <end position="128"/>
    </location>
</feature>
<evidence type="ECO:0008006" key="4">
    <source>
        <dbReference type="Google" id="ProtNLM"/>
    </source>
</evidence>
<name>A0A392R5B9_9FABA</name>
<keyword evidence="3" id="KW-1185">Reference proteome</keyword>
<dbReference type="AlphaFoldDB" id="A0A392R5B9"/>
<evidence type="ECO:0000313" key="3">
    <source>
        <dbReference type="Proteomes" id="UP000265520"/>
    </source>
</evidence>
<feature type="non-terminal residue" evidence="2">
    <location>
        <position position="142"/>
    </location>
</feature>
<evidence type="ECO:0000256" key="1">
    <source>
        <dbReference type="SAM" id="MobiDB-lite"/>
    </source>
</evidence>
<sequence length="142" mass="16579">MLVERADKNKNPSKREEKNKEDRGWKTLRGNYIGYTPLNTSRETILQECANAEFAEAGIRPPREIWENPRMDTTKFCRFHRSAGHDTEDCIQLKDAIEDLIKIGKLSRYTTRGGSNRNYEKRKYDSSRKTPRRSASPGRKRS</sequence>
<comment type="caution">
    <text evidence="2">The sequence shown here is derived from an EMBL/GenBank/DDBJ whole genome shotgun (WGS) entry which is preliminary data.</text>
</comment>
<proteinExistence type="predicted"/>
<protein>
    <recommendedName>
        <fullName evidence="4">Gag-pol polyprotein</fullName>
    </recommendedName>
</protein>
<evidence type="ECO:0000313" key="2">
    <source>
        <dbReference type="EMBL" id="MCI30990.1"/>
    </source>
</evidence>
<organism evidence="2 3">
    <name type="scientific">Trifolium medium</name>
    <dbReference type="NCBI Taxonomy" id="97028"/>
    <lineage>
        <taxon>Eukaryota</taxon>
        <taxon>Viridiplantae</taxon>
        <taxon>Streptophyta</taxon>
        <taxon>Embryophyta</taxon>
        <taxon>Tracheophyta</taxon>
        <taxon>Spermatophyta</taxon>
        <taxon>Magnoliopsida</taxon>
        <taxon>eudicotyledons</taxon>
        <taxon>Gunneridae</taxon>
        <taxon>Pentapetalae</taxon>
        <taxon>rosids</taxon>
        <taxon>fabids</taxon>
        <taxon>Fabales</taxon>
        <taxon>Fabaceae</taxon>
        <taxon>Papilionoideae</taxon>
        <taxon>50 kb inversion clade</taxon>
        <taxon>NPAAA clade</taxon>
        <taxon>Hologalegina</taxon>
        <taxon>IRL clade</taxon>
        <taxon>Trifolieae</taxon>
        <taxon>Trifolium</taxon>
    </lineage>
</organism>